<dbReference type="AlphaFoldDB" id="A0AAV2K444"/>
<dbReference type="PANTHER" id="PTHR16040">
    <property type="entry name" value="AUSTRALIN, ISOFORM A-RELATED"/>
    <property type="match status" value="1"/>
</dbReference>
<feature type="compositionally biased region" description="Basic and acidic residues" evidence="10">
    <location>
        <begin position="1"/>
        <end position="10"/>
    </location>
</feature>
<evidence type="ECO:0000256" key="4">
    <source>
        <dbReference type="ARBA" id="ARBA00022454"/>
    </source>
</evidence>
<dbReference type="PANTHER" id="PTHR16040:SF8">
    <property type="entry name" value="BOREALIN"/>
    <property type="match status" value="1"/>
</dbReference>
<evidence type="ECO:0000313" key="13">
    <source>
        <dbReference type="Proteomes" id="UP001497482"/>
    </source>
</evidence>
<evidence type="ECO:0000256" key="5">
    <source>
        <dbReference type="ARBA" id="ARBA00022618"/>
    </source>
</evidence>
<dbReference type="GO" id="GO:0032133">
    <property type="term" value="C:chromosome passenger complex"/>
    <property type="evidence" value="ECO:0007669"/>
    <property type="project" value="TreeGrafter"/>
</dbReference>
<evidence type="ECO:0000313" key="12">
    <source>
        <dbReference type="EMBL" id="CAL1583713.1"/>
    </source>
</evidence>
<sequence length="179" mass="20789">MSGVRDRSTLDRATNCSPTFPRDTTRGSQSSSSDRHILWFLSTDWKALRRAWCSGTFRPRAVIGREVVDYDWLLSRFEKKTRINMAPRKRTTKQPKNNPRTAKLEAFLDDFDSEVKTRVVQMKGKLSQLLKEVDTGYNMALIKLPKAIRQLNWIQYFNAEKPKSPEVDHKKTNLELTAL</sequence>
<dbReference type="GO" id="GO:0051301">
    <property type="term" value="P:cell division"/>
    <property type="evidence" value="ECO:0007669"/>
    <property type="project" value="UniProtKB-KW"/>
</dbReference>
<dbReference type="GO" id="GO:0000070">
    <property type="term" value="P:mitotic sister chromatid segregation"/>
    <property type="evidence" value="ECO:0007669"/>
    <property type="project" value="TreeGrafter"/>
</dbReference>
<dbReference type="GO" id="GO:0005634">
    <property type="term" value="C:nucleus"/>
    <property type="evidence" value="ECO:0007669"/>
    <property type="project" value="UniProtKB-SubCell"/>
</dbReference>
<feature type="domain" description="Borealin N-terminal" evidence="11">
    <location>
        <begin position="103"/>
        <end position="158"/>
    </location>
</feature>
<protein>
    <recommendedName>
        <fullName evidence="11">Borealin N-terminal domain-containing protein</fullName>
    </recommendedName>
</protein>
<comment type="similarity">
    <text evidence="3">Belongs to the borealin family.</text>
</comment>
<feature type="region of interest" description="Disordered" evidence="10">
    <location>
        <begin position="1"/>
        <end position="31"/>
    </location>
</feature>
<accession>A0AAV2K444</accession>
<keyword evidence="6" id="KW-0498">Mitosis</keyword>
<gene>
    <name evidence="12" type="ORF">KC01_LOCUS14158</name>
</gene>
<evidence type="ECO:0000256" key="10">
    <source>
        <dbReference type="SAM" id="MobiDB-lite"/>
    </source>
</evidence>
<dbReference type="Pfam" id="PF10444">
    <property type="entry name" value="Nbl1_Borealin_N"/>
    <property type="match status" value="1"/>
</dbReference>
<name>A0AAV2K444_KNICA</name>
<evidence type="ECO:0000259" key="11">
    <source>
        <dbReference type="Pfam" id="PF10444"/>
    </source>
</evidence>
<evidence type="ECO:0000256" key="7">
    <source>
        <dbReference type="ARBA" id="ARBA00023242"/>
    </source>
</evidence>
<evidence type="ECO:0000256" key="2">
    <source>
        <dbReference type="ARBA" id="ARBA00004584"/>
    </source>
</evidence>
<evidence type="ECO:0000256" key="8">
    <source>
        <dbReference type="ARBA" id="ARBA00023306"/>
    </source>
</evidence>
<evidence type="ECO:0000256" key="3">
    <source>
        <dbReference type="ARBA" id="ARBA00009914"/>
    </source>
</evidence>
<dbReference type="InterPro" id="IPR018867">
    <property type="entry name" value="Cell_div_borealin"/>
</dbReference>
<organism evidence="12 13">
    <name type="scientific">Knipowitschia caucasica</name>
    <name type="common">Caucasian dwarf goby</name>
    <name type="synonym">Pomatoschistus caucasicus</name>
    <dbReference type="NCBI Taxonomy" id="637954"/>
    <lineage>
        <taxon>Eukaryota</taxon>
        <taxon>Metazoa</taxon>
        <taxon>Chordata</taxon>
        <taxon>Craniata</taxon>
        <taxon>Vertebrata</taxon>
        <taxon>Euteleostomi</taxon>
        <taxon>Actinopterygii</taxon>
        <taxon>Neopterygii</taxon>
        <taxon>Teleostei</taxon>
        <taxon>Neoteleostei</taxon>
        <taxon>Acanthomorphata</taxon>
        <taxon>Gobiaria</taxon>
        <taxon>Gobiiformes</taxon>
        <taxon>Gobioidei</taxon>
        <taxon>Gobiidae</taxon>
        <taxon>Gobiinae</taxon>
        <taxon>Knipowitschia</taxon>
    </lineage>
</organism>
<keyword evidence="7" id="KW-0539">Nucleus</keyword>
<keyword evidence="9" id="KW-0137">Centromere</keyword>
<keyword evidence="5" id="KW-0132">Cell division</keyword>
<dbReference type="GO" id="GO:0051233">
    <property type="term" value="C:spindle midzone"/>
    <property type="evidence" value="ECO:0007669"/>
    <property type="project" value="TreeGrafter"/>
</dbReference>
<proteinExistence type="inferred from homology"/>
<dbReference type="Gene3D" id="6.10.250.1900">
    <property type="match status" value="1"/>
</dbReference>
<keyword evidence="4" id="KW-0158">Chromosome</keyword>
<evidence type="ECO:0000256" key="6">
    <source>
        <dbReference type="ARBA" id="ARBA00022776"/>
    </source>
</evidence>
<evidence type="ECO:0000256" key="9">
    <source>
        <dbReference type="ARBA" id="ARBA00023328"/>
    </source>
</evidence>
<evidence type="ECO:0000256" key="1">
    <source>
        <dbReference type="ARBA" id="ARBA00004123"/>
    </source>
</evidence>
<dbReference type="Proteomes" id="UP001497482">
    <property type="component" value="Chromosome 16"/>
</dbReference>
<dbReference type="InterPro" id="IPR018851">
    <property type="entry name" value="Borealin_N"/>
</dbReference>
<keyword evidence="13" id="KW-1185">Reference proteome</keyword>
<comment type="subcellular location">
    <subcellularLocation>
        <location evidence="2">Chromosome</location>
        <location evidence="2">Centromere</location>
    </subcellularLocation>
    <subcellularLocation>
        <location evidence="1">Nucleus</location>
    </subcellularLocation>
</comment>
<dbReference type="GO" id="GO:0000775">
    <property type="term" value="C:chromosome, centromeric region"/>
    <property type="evidence" value="ECO:0007669"/>
    <property type="project" value="UniProtKB-SubCell"/>
</dbReference>
<keyword evidence="8" id="KW-0131">Cell cycle</keyword>
<reference evidence="12 13" key="1">
    <citation type="submission" date="2024-04" db="EMBL/GenBank/DDBJ databases">
        <authorList>
            <person name="Waldvogel A.-M."/>
            <person name="Schoenle A."/>
        </authorList>
    </citation>
    <scope>NUCLEOTIDE SEQUENCE [LARGE SCALE GENOMIC DNA]</scope>
</reference>
<dbReference type="EMBL" id="OZ035838">
    <property type="protein sequence ID" value="CAL1583713.1"/>
    <property type="molecule type" value="Genomic_DNA"/>
</dbReference>